<evidence type="ECO:0000259" key="10">
    <source>
        <dbReference type="Pfam" id="PF13954"/>
    </source>
</evidence>
<dbReference type="GO" id="GO:0009297">
    <property type="term" value="P:pilus assembly"/>
    <property type="evidence" value="ECO:0007669"/>
    <property type="project" value="InterPro"/>
</dbReference>
<accession>A0AAJ1CX12</accession>
<dbReference type="Pfam" id="PF13954">
    <property type="entry name" value="PapC_N"/>
    <property type="match status" value="1"/>
</dbReference>
<dbReference type="PANTHER" id="PTHR30451">
    <property type="entry name" value="OUTER MEMBRANE USHER PROTEIN"/>
    <property type="match status" value="1"/>
</dbReference>
<proteinExistence type="inferred from homology"/>
<keyword evidence="8" id="KW-0998">Cell outer membrane</keyword>
<protein>
    <submittedName>
        <fullName evidence="11">Outer membrane usher protein PapC</fullName>
    </submittedName>
</protein>
<dbReference type="Gene3D" id="2.60.40.2610">
    <property type="entry name" value="Outer membrane usher protein FimD, plug domain"/>
    <property type="match status" value="1"/>
</dbReference>
<dbReference type="RefSeq" id="WP_050598442.1">
    <property type="nucleotide sequence ID" value="NZ_JANFVX010000002.1"/>
</dbReference>
<dbReference type="GO" id="GO:0009279">
    <property type="term" value="C:cell outer membrane"/>
    <property type="evidence" value="ECO:0007669"/>
    <property type="project" value="UniProtKB-SubCell"/>
</dbReference>
<evidence type="ECO:0000256" key="3">
    <source>
        <dbReference type="ARBA" id="ARBA00022448"/>
    </source>
</evidence>
<dbReference type="InterPro" id="IPR037224">
    <property type="entry name" value="PapC_N_sf"/>
</dbReference>
<feature type="domain" description="PapC-like C-terminal" evidence="9">
    <location>
        <begin position="759"/>
        <end position="815"/>
    </location>
</feature>
<comment type="caution">
    <text evidence="11">The sequence shown here is derived from an EMBL/GenBank/DDBJ whole genome shotgun (WGS) entry which is preliminary data.</text>
</comment>
<evidence type="ECO:0000256" key="7">
    <source>
        <dbReference type="ARBA" id="ARBA00023136"/>
    </source>
</evidence>
<evidence type="ECO:0000313" key="12">
    <source>
        <dbReference type="Proteomes" id="UP001208888"/>
    </source>
</evidence>
<keyword evidence="4" id="KW-1134">Transmembrane beta strand</keyword>
<evidence type="ECO:0000313" key="11">
    <source>
        <dbReference type="EMBL" id="MCW0342676.1"/>
    </source>
</evidence>
<dbReference type="Pfam" id="PF13953">
    <property type="entry name" value="PapC_C"/>
    <property type="match status" value="1"/>
</dbReference>
<keyword evidence="6" id="KW-0732">Signal</keyword>
<dbReference type="EMBL" id="JANFVX010000002">
    <property type="protein sequence ID" value="MCW0342676.1"/>
    <property type="molecule type" value="Genomic_DNA"/>
</dbReference>
<dbReference type="InterPro" id="IPR025885">
    <property type="entry name" value="PapC_N"/>
</dbReference>
<dbReference type="PANTHER" id="PTHR30451:SF10">
    <property type="entry name" value="OUTER MEMBRANE USHER PROTEIN YFCU-RELATED"/>
    <property type="match status" value="1"/>
</dbReference>
<evidence type="ECO:0000256" key="1">
    <source>
        <dbReference type="ARBA" id="ARBA00004571"/>
    </source>
</evidence>
<dbReference type="Proteomes" id="UP001208888">
    <property type="component" value="Unassembled WGS sequence"/>
</dbReference>
<keyword evidence="7" id="KW-0472">Membrane</keyword>
<evidence type="ECO:0000256" key="8">
    <source>
        <dbReference type="ARBA" id="ARBA00023237"/>
    </source>
</evidence>
<comment type="subcellular location">
    <subcellularLocation>
        <location evidence="1">Cell outer membrane</location>
        <topology evidence="1">Multi-pass membrane protein</topology>
    </subcellularLocation>
</comment>
<name>A0AAJ1CX12_PANAN</name>
<dbReference type="SUPFAM" id="SSF141729">
    <property type="entry name" value="FimD N-terminal domain-like"/>
    <property type="match status" value="1"/>
</dbReference>
<evidence type="ECO:0000256" key="5">
    <source>
        <dbReference type="ARBA" id="ARBA00022692"/>
    </source>
</evidence>
<dbReference type="InterPro" id="IPR042186">
    <property type="entry name" value="FimD_plug_dom"/>
</dbReference>
<dbReference type="InterPro" id="IPR000015">
    <property type="entry name" value="Fimb_usher"/>
</dbReference>
<keyword evidence="3" id="KW-0813">Transport</keyword>
<comment type="similarity">
    <text evidence="2">Belongs to the fimbrial export usher family.</text>
</comment>
<dbReference type="Gene3D" id="2.60.40.3110">
    <property type="match status" value="1"/>
</dbReference>
<dbReference type="Gene3D" id="2.60.40.2070">
    <property type="match status" value="1"/>
</dbReference>
<reference evidence="11" key="1">
    <citation type="submission" date="2022-06" db="EMBL/GenBank/DDBJ databases">
        <title>Dynamics of rice microbiomes reveals core vertical transmitted seed endophytes.</title>
        <authorList>
            <person name="Liao K."/>
            <person name="Zhang X."/>
        </authorList>
    </citation>
    <scope>NUCLEOTIDE SEQUENCE</scope>
    <source>
        <strain evidence="11">JT1-17</strain>
    </source>
</reference>
<evidence type="ECO:0000256" key="4">
    <source>
        <dbReference type="ARBA" id="ARBA00022452"/>
    </source>
</evidence>
<dbReference type="Gene3D" id="3.10.20.410">
    <property type="match status" value="1"/>
</dbReference>
<dbReference type="GO" id="GO:0015473">
    <property type="term" value="F:fimbrial usher porin activity"/>
    <property type="evidence" value="ECO:0007669"/>
    <property type="project" value="InterPro"/>
</dbReference>
<dbReference type="AlphaFoldDB" id="A0AAJ1CX12"/>
<evidence type="ECO:0000259" key="9">
    <source>
        <dbReference type="Pfam" id="PF13953"/>
    </source>
</evidence>
<dbReference type="InterPro" id="IPR025949">
    <property type="entry name" value="PapC-like_C"/>
</dbReference>
<feature type="domain" description="PapC N-terminal" evidence="10">
    <location>
        <begin position="31"/>
        <end position="180"/>
    </location>
</feature>
<dbReference type="InterPro" id="IPR043142">
    <property type="entry name" value="PapC-like_C_sf"/>
</dbReference>
<dbReference type="Pfam" id="PF00577">
    <property type="entry name" value="Usher"/>
    <property type="match status" value="1"/>
</dbReference>
<evidence type="ECO:0000256" key="6">
    <source>
        <dbReference type="ARBA" id="ARBA00022729"/>
    </source>
</evidence>
<evidence type="ECO:0000256" key="2">
    <source>
        <dbReference type="ARBA" id="ARBA00008064"/>
    </source>
</evidence>
<organism evidence="11 12">
    <name type="scientific">Pantoea ananas</name>
    <name type="common">Erwinia uredovora</name>
    <dbReference type="NCBI Taxonomy" id="553"/>
    <lineage>
        <taxon>Bacteria</taxon>
        <taxon>Pseudomonadati</taxon>
        <taxon>Pseudomonadota</taxon>
        <taxon>Gammaproteobacteria</taxon>
        <taxon>Enterobacterales</taxon>
        <taxon>Erwiniaceae</taxon>
        <taxon>Pantoea</taxon>
    </lineage>
</organism>
<sequence>MGKSQLLHRYRLFFSILIILSGYCVEIRAVEFNTDILDAEDRNNIDLSRFARAGYIMPGTYSLTLRLNERNNVEQEVVFKENRRQGDENGAEDVQACLTRQQVELLGLKHDALAKISFDHDDDCADFSALDGVRLRGDLSTSSLYISVPQAWLEYQDATWLPPSRWENGVPGVMLDYNINTSFTRPVHGSQSQRASATGTLGANNGPWRLRGDWQANYNNTGGPSGGTTQRIDWSRFYLYRALPSLMAKLTLGEDYLRSDIFDTWRFTGASLVSDESQLPPRLRGYAPEVSGIARTNAKVIISQQGRIIYETMVAAGPFRVQELSSAVSGQLDVKVEEQDGSVQHFQVTTATVPYLTRPGQVRYKLATGRPSDFHHHLQGPTFGTAEISWGVANSWSLYGGSILSADYHSLAIGVARDLYRFGALSADITQSATSLPDSGHLQGRSYRLSYSKRFEDFNSDLTFAGYRFSERNYMTMTEYLDARYRNGVTGSSKELYTVTVSKRFADLNLSAYLSWSHQTYWDRPRADRYSLSASRYFDLNRWRNLSATVSAVRTRDYGRKDDALWLTISVPFGQGTASYNGNWSQQTYSQTAGWYERLENGDSYRLSAGTRSGKSESLTTQASGLYSHAGTAADITANLGWQQNGYTSAGLSISGGLTATREGAALHNSSVRGGTRVLVSTDGVANVPVGRNGMTNRFGLAVEPSVPGYYRATVKVDVNRLPDDIEISSAPVAEVSLTEGAIGFRRFDVLKGAKVVATVAMADGTFPPFGASVRNAKDQELGMVSEGGLAWISGVKADEVLTLFWSDKAQCRATLPSHIPDSQLLLPCE</sequence>
<keyword evidence="5" id="KW-0812">Transmembrane</keyword>
<gene>
    <name evidence="11" type="ORF">NB703_000769</name>
</gene>